<feature type="domain" description="Signal transduction histidine kinase dimerisation/phosphoacceptor" evidence="6">
    <location>
        <begin position="191"/>
        <end position="224"/>
    </location>
</feature>
<feature type="transmembrane region" description="Helical" evidence="5">
    <location>
        <begin position="42"/>
        <end position="59"/>
    </location>
</feature>
<sequence length="230" mass="27161">MREFYNIVNKKIYYLSCVFMIIIMSMGLFVLNPRMEAFDFGYVLHLTLVTLFSICILIYPKYETYMLRFITITIASLYFYALFFLYPDTWSTFIFLCLIPAFSILYFDSKIFYFSLVLNFIFISVTLLYIILVDQGKLFSHIEQDLVGNTLNFVGSQIVIFLIYFLSDVRNKKQQLYYEQIQQTERLKTTGQLAAAVAHEIRNPLTVVKGFLQLYEKEPTFDDKKKSILN</sequence>
<proteinExistence type="predicted"/>
<evidence type="ECO:0000256" key="4">
    <source>
        <dbReference type="ARBA" id="ARBA00023012"/>
    </source>
</evidence>
<keyword evidence="4" id="KW-0902">Two-component regulatory system</keyword>
<evidence type="ECO:0000313" key="7">
    <source>
        <dbReference type="EMBL" id="GAE34477.1"/>
    </source>
</evidence>
<feature type="transmembrane region" description="Helical" evidence="5">
    <location>
        <begin position="146"/>
        <end position="166"/>
    </location>
</feature>
<keyword evidence="8" id="KW-1185">Reference proteome</keyword>
<dbReference type="EC" id="2.7.13.3" evidence="2"/>
<comment type="catalytic activity">
    <reaction evidence="1">
        <text>ATP + protein L-histidine = ADP + protein N-phospho-L-histidine.</text>
        <dbReference type="EC" id="2.7.13.3"/>
    </reaction>
</comment>
<dbReference type="EMBL" id="BAUV01000008">
    <property type="protein sequence ID" value="GAE34477.1"/>
    <property type="molecule type" value="Genomic_DNA"/>
</dbReference>
<evidence type="ECO:0000259" key="6">
    <source>
        <dbReference type="Pfam" id="PF00512"/>
    </source>
</evidence>
<dbReference type="eggNOG" id="COG3852">
    <property type="taxonomic scope" value="Bacteria"/>
</dbReference>
<feature type="transmembrane region" description="Helical" evidence="5">
    <location>
        <begin position="90"/>
        <end position="107"/>
    </location>
</feature>
<dbReference type="InterPro" id="IPR036097">
    <property type="entry name" value="HisK_dim/P_sf"/>
</dbReference>
<keyword evidence="5" id="KW-0472">Membrane</keyword>
<name>W4QRE0_HALA3</name>
<feature type="transmembrane region" description="Helical" evidence="5">
    <location>
        <begin position="112"/>
        <end position="131"/>
    </location>
</feature>
<keyword evidence="5" id="KW-0812">Transmembrane</keyword>
<accession>W4QRE0</accession>
<dbReference type="Gene3D" id="1.10.287.130">
    <property type="match status" value="1"/>
</dbReference>
<keyword evidence="5" id="KW-1133">Transmembrane helix</keyword>
<keyword evidence="3 7" id="KW-0808">Transferase</keyword>
<evidence type="ECO:0000256" key="2">
    <source>
        <dbReference type="ARBA" id="ARBA00012438"/>
    </source>
</evidence>
<dbReference type="GO" id="GO:0000155">
    <property type="term" value="F:phosphorelay sensor kinase activity"/>
    <property type="evidence" value="ECO:0007669"/>
    <property type="project" value="InterPro"/>
</dbReference>
<keyword evidence="3 7" id="KW-0418">Kinase</keyword>
<reference evidence="7 8" key="1">
    <citation type="journal article" date="2014" name="Genome Announc.">
        <title>Draft Genome Sequences of Three Alkaliphilic Bacillus Strains, Bacillus wakoensis JCM 9140T, Bacillus akibai JCM 9157T, and Bacillus hemicellulosilyticus JCM 9152T.</title>
        <authorList>
            <person name="Yuki M."/>
            <person name="Oshima K."/>
            <person name="Suda W."/>
            <person name="Oshida Y."/>
            <person name="Kitamura K."/>
            <person name="Iida T."/>
            <person name="Hattori M."/>
            <person name="Ohkuma M."/>
        </authorList>
    </citation>
    <scope>NUCLEOTIDE SEQUENCE [LARGE SCALE GENOMIC DNA]</scope>
    <source>
        <strain evidence="7 8">JCM 9157</strain>
    </source>
</reference>
<evidence type="ECO:0000256" key="1">
    <source>
        <dbReference type="ARBA" id="ARBA00000085"/>
    </source>
</evidence>
<dbReference type="CDD" id="cd00082">
    <property type="entry name" value="HisKA"/>
    <property type="match status" value="1"/>
</dbReference>
<organism evidence="7 8">
    <name type="scientific">Halalkalibacter akibai (strain ATCC 43226 / DSM 21942 / CIP 109018 / JCM 9157 / 1139)</name>
    <name type="common">Bacillus akibai</name>
    <dbReference type="NCBI Taxonomy" id="1236973"/>
    <lineage>
        <taxon>Bacteria</taxon>
        <taxon>Bacillati</taxon>
        <taxon>Bacillota</taxon>
        <taxon>Bacilli</taxon>
        <taxon>Bacillales</taxon>
        <taxon>Bacillaceae</taxon>
        <taxon>Halalkalibacter</taxon>
    </lineage>
</organism>
<gene>
    <name evidence="7" type="ORF">JCM9157_1537</name>
</gene>
<protein>
    <recommendedName>
        <fullName evidence="2">histidine kinase</fullName>
        <ecNumber evidence="2">2.7.13.3</ecNumber>
    </recommendedName>
</protein>
<evidence type="ECO:0000313" key="8">
    <source>
        <dbReference type="Proteomes" id="UP000018896"/>
    </source>
</evidence>
<dbReference type="SUPFAM" id="SSF47384">
    <property type="entry name" value="Homodimeric domain of signal transducing histidine kinase"/>
    <property type="match status" value="1"/>
</dbReference>
<dbReference type="Proteomes" id="UP000018896">
    <property type="component" value="Unassembled WGS sequence"/>
</dbReference>
<dbReference type="STRING" id="1236973.JCM9157_1537"/>
<feature type="transmembrane region" description="Helical" evidence="5">
    <location>
        <begin position="12"/>
        <end position="30"/>
    </location>
</feature>
<dbReference type="AlphaFoldDB" id="W4QRE0"/>
<evidence type="ECO:0000256" key="3">
    <source>
        <dbReference type="ARBA" id="ARBA00022777"/>
    </source>
</evidence>
<evidence type="ECO:0000256" key="5">
    <source>
        <dbReference type="SAM" id="Phobius"/>
    </source>
</evidence>
<comment type="caution">
    <text evidence="7">The sequence shown here is derived from an EMBL/GenBank/DDBJ whole genome shotgun (WGS) entry which is preliminary data.</text>
</comment>
<dbReference type="InterPro" id="IPR003661">
    <property type="entry name" value="HisK_dim/P_dom"/>
</dbReference>
<dbReference type="Pfam" id="PF00512">
    <property type="entry name" value="HisKA"/>
    <property type="match status" value="1"/>
</dbReference>
<feature type="transmembrane region" description="Helical" evidence="5">
    <location>
        <begin position="66"/>
        <end position="84"/>
    </location>
</feature>